<reference evidence="1" key="1">
    <citation type="submission" date="2019-08" db="EMBL/GenBank/DDBJ databases">
        <authorList>
            <person name="Kucharzyk K."/>
            <person name="Murdoch R.W."/>
            <person name="Higgins S."/>
            <person name="Loffler F."/>
        </authorList>
    </citation>
    <scope>NUCLEOTIDE SEQUENCE</scope>
</reference>
<sequence length="45" mass="4873">MRVREKSSTAPTMFRNAGTLFAEKNRSAIIPTITGEMMAAMAAVL</sequence>
<dbReference type="EMBL" id="VSSQ01067920">
    <property type="protein sequence ID" value="MPN20226.1"/>
    <property type="molecule type" value="Genomic_DNA"/>
</dbReference>
<dbReference type="AlphaFoldDB" id="A0A645G225"/>
<proteinExistence type="predicted"/>
<comment type="caution">
    <text evidence="1">The sequence shown here is derived from an EMBL/GenBank/DDBJ whole genome shotgun (WGS) entry which is preliminary data.</text>
</comment>
<gene>
    <name evidence="1" type="ORF">SDC9_167604</name>
</gene>
<accession>A0A645G225</accession>
<name>A0A645G225_9ZZZZ</name>
<organism evidence="1">
    <name type="scientific">bioreactor metagenome</name>
    <dbReference type="NCBI Taxonomy" id="1076179"/>
    <lineage>
        <taxon>unclassified sequences</taxon>
        <taxon>metagenomes</taxon>
        <taxon>ecological metagenomes</taxon>
    </lineage>
</organism>
<evidence type="ECO:0000313" key="1">
    <source>
        <dbReference type="EMBL" id="MPN20226.1"/>
    </source>
</evidence>
<protein>
    <submittedName>
        <fullName evidence="1">Uncharacterized protein</fullName>
    </submittedName>
</protein>